<reference evidence="1" key="2">
    <citation type="submission" date="2022-06" db="UniProtKB">
        <authorList>
            <consortium name="EnsemblMetazoa"/>
        </authorList>
    </citation>
    <scope>IDENTIFICATION</scope>
    <source>
        <strain evidence="1">PS312</strain>
    </source>
</reference>
<dbReference type="EnsemblMetazoa" id="PPA38952.1">
    <property type="protein sequence ID" value="PPA38952.1"/>
    <property type="gene ID" value="WBGene00277321"/>
</dbReference>
<protein>
    <submittedName>
        <fullName evidence="1">Uncharacterized protein</fullName>
    </submittedName>
</protein>
<evidence type="ECO:0000313" key="2">
    <source>
        <dbReference type="Proteomes" id="UP000005239"/>
    </source>
</evidence>
<dbReference type="Proteomes" id="UP000005239">
    <property type="component" value="Unassembled WGS sequence"/>
</dbReference>
<proteinExistence type="predicted"/>
<accession>A0A2A6BCR1</accession>
<sequence>MNHSMILFFVLLPSLVHSAFLRDHHDCFLAKLRILCGNEDYNGPLIVDLWDDNLDVLGGDTHLEPVIFSSTEREDPSSFEM</sequence>
<evidence type="ECO:0000313" key="1">
    <source>
        <dbReference type="EnsemblMetazoa" id="PPA38952.1"/>
    </source>
</evidence>
<name>A0A2A6BCR1_PRIPA</name>
<dbReference type="AlphaFoldDB" id="A0A2A6BCR1"/>
<keyword evidence="2" id="KW-1185">Reference proteome</keyword>
<accession>A0A8R1UUC8</accession>
<organism evidence="1 2">
    <name type="scientific">Pristionchus pacificus</name>
    <name type="common">Parasitic nematode worm</name>
    <dbReference type="NCBI Taxonomy" id="54126"/>
    <lineage>
        <taxon>Eukaryota</taxon>
        <taxon>Metazoa</taxon>
        <taxon>Ecdysozoa</taxon>
        <taxon>Nematoda</taxon>
        <taxon>Chromadorea</taxon>
        <taxon>Rhabditida</taxon>
        <taxon>Rhabditina</taxon>
        <taxon>Diplogasteromorpha</taxon>
        <taxon>Diplogasteroidea</taxon>
        <taxon>Neodiplogasteridae</taxon>
        <taxon>Pristionchus</taxon>
    </lineage>
</organism>
<gene>
    <name evidence="1" type="primary">WBGene00277321</name>
</gene>
<reference evidence="2" key="1">
    <citation type="journal article" date="2008" name="Nat. Genet.">
        <title>The Pristionchus pacificus genome provides a unique perspective on nematode lifestyle and parasitism.</title>
        <authorList>
            <person name="Dieterich C."/>
            <person name="Clifton S.W."/>
            <person name="Schuster L.N."/>
            <person name="Chinwalla A."/>
            <person name="Delehaunty K."/>
            <person name="Dinkelacker I."/>
            <person name="Fulton L."/>
            <person name="Fulton R."/>
            <person name="Godfrey J."/>
            <person name="Minx P."/>
            <person name="Mitreva M."/>
            <person name="Roeseler W."/>
            <person name="Tian H."/>
            <person name="Witte H."/>
            <person name="Yang S.P."/>
            <person name="Wilson R.K."/>
            <person name="Sommer R.J."/>
        </authorList>
    </citation>
    <scope>NUCLEOTIDE SEQUENCE [LARGE SCALE GENOMIC DNA]</scope>
    <source>
        <strain evidence="2">PS312</strain>
    </source>
</reference>